<reference evidence="1 2" key="1">
    <citation type="submission" date="2019-03" db="EMBL/GenBank/DDBJ databases">
        <authorList>
            <person name="Kim M.K.M."/>
        </authorList>
    </citation>
    <scope>NUCLEOTIDE SEQUENCE [LARGE SCALE GENOMIC DNA]</scope>
    <source>
        <strain evidence="1 2">18JY21-1</strain>
    </source>
</reference>
<sequence>MKATIGEIVLEGTPKEIAEYEKQISTKIEYLCELRLLLTEAGPMRTSGIISHNEHQDIFLRAINLCKSIDNDLNIEHRGTPPGIES</sequence>
<comment type="caution">
    <text evidence="1">The sequence shown here is derived from an EMBL/GenBank/DDBJ whole genome shotgun (WGS) entry which is preliminary data.</text>
</comment>
<organism evidence="1 2">
    <name type="scientific">Paenibacillus albiflavus</name>
    <dbReference type="NCBI Taxonomy" id="2545760"/>
    <lineage>
        <taxon>Bacteria</taxon>
        <taxon>Bacillati</taxon>
        <taxon>Bacillota</taxon>
        <taxon>Bacilli</taxon>
        <taxon>Bacillales</taxon>
        <taxon>Paenibacillaceae</taxon>
        <taxon>Paenibacillus</taxon>
    </lineage>
</organism>
<accession>A0A4R4EDS3</accession>
<name>A0A4R4EDS3_9BACL</name>
<gene>
    <name evidence="1" type="ORF">E0485_15125</name>
</gene>
<proteinExistence type="predicted"/>
<evidence type="ECO:0000313" key="2">
    <source>
        <dbReference type="Proteomes" id="UP000295418"/>
    </source>
</evidence>
<dbReference type="EMBL" id="SKFG01000014">
    <property type="protein sequence ID" value="TCZ76168.1"/>
    <property type="molecule type" value="Genomic_DNA"/>
</dbReference>
<dbReference type="RefSeq" id="WP_132418894.1">
    <property type="nucleotide sequence ID" value="NZ_SKFG01000014.1"/>
</dbReference>
<dbReference type="Proteomes" id="UP000295418">
    <property type="component" value="Unassembled WGS sequence"/>
</dbReference>
<keyword evidence="2" id="KW-1185">Reference proteome</keyword>
<protein>
    <submittedName>
        <fullName evidence="1">Uncharacterized protein</fullName>
    </submittedName>
</protein>
<evidence type="ECO:0000313" key="1">
    <source>
        <dbReference type="EMBL" id="TCZ76168.1"/>
    </source>
</evidence>
<dbReference type="AlphaFoldDB" id="A0A4R4EDS3"/>